<evidence type="ECO:0000259" key="13">
    <source>
        <dbReference type="PROSITE" id="PS50885"/>
    </source>
</evidence>
<dbReference type="RefSeq" id="WP_114773487.1">
    <property type="nucleotide sequence ID" value="NZ_QQBB01000022.1"/>
</dbReference>
<gene>
    <name evidence="14" type="ORF">DES45_12213</name>
</gene>
<dbReference type="InterPro" id="IPR033480">
    <property type="entry name" value="sCache_2"/>
</dbReference>
<evidence type="ECO:0000256" key="5">
    <source>
        <dbReference type="ARBA" id="ARBA00022989"/>
    </source>
</evidence>
<evidence type="ECO:0000259" key="12">
    <source>
        <dbReference type="PROSITE" id="PS50192"/>
    </source>
</evidence>
<evidence type="ECO:0000256" key="3">
    <source>
        <dbReference type="ARBA" id="ARBA00022519"/>
    </source>
</evidence>
<organism evidence="14 15">
    <name type="scientific">Microvirga subterranea</name>
    <dbReference type="NCBI Taxonomy" id="186651"/>
    <lineage>
        <taxon>Bacteria</taxon>
        <taxon>Pseudomonadati</taxon>
        <taxon>Pseudomonadota</taxon>
        <taxon>Alphaproteobacteria</taxon>
        <taxon>Hyphomicrobiales</taxon>
        <taxon>Methylobacteriaceae</taxon>
        <taxon>Microvirga</taxon>
    </lineage>
</organism>
<evidence type="ECO:0000256" key="2">
    <source>
        <dbReference type="ARBA" id="ARBA00022475"/>
    </source>
</evidence>
<dbReference type="Gene3D" id="3.30.450.20">
    <property type="entry name" value="PAS domain"/>
    <property type="match status" value="1"/>
</dbReference>
<evidence type="ECO:0000256" key="6">
    <source>
        <dbReference type="ARBA" id="ARBA00023136"/>
    </source>
</evidence>
<dbReference type="AlphaFoldDB" id="A0A370H2K7"/>
<dbReference type="Gene3D" id="1.10.287.950">
    <property type="entry name" value="Methyl-accepting chemotaxis protein"/>
    <property type="match status" value="1"/>
</dbReference>
<evidence type="ECO:0000256" key="1">
    <source>
        <dbReference type="ARBA" id="ARBA00004429"/>
    </source>
</evidence>
<dbReference type="PRINTS" id="PR00260">
    <property type="entry name" value="CHEMTRNSDUCR"/>
</dbReference>
<evidence type="ECO:0000259" key="11">
    <source>
        <dbReference type="PROSITE" id="PS50111"/>
    </source>
</evidence>
<feature type="domain" description="Methyl-accepting transducer" evidence="11">
    <location>
        <begin position="301"/>
        <end position="523"/>
    </location>
</feature>
<sequence length="557" mass="58499">MSFTISRRLGLLVVAAVLVSLIAIAVQLIAMRNAIVNEREMAISSQTESALSIIKNLAAEADAGRLSKSDAQERAKDAIRAMHFGNGDYFFVYDYEGLNLVHGGNAKNEGTNMLDRKDADGVRFNFDLIEAAKRGGGYIGFKFPRAGETEPSPKLAYALSFAPWQWVVGTGVYTDDVNSIFKEQVIQALLWAAGLLAVLMAIAWPLARGLVLPVRALTATMRSLASGSTDVLIPAADRSDEVGEMAAAVQVFKDALIAKKAADEAAALEADTKMRRAEVLDQLTNRFEVNVSSLTQGLSSAATEMEATAQSMTAVANQTNNQSVTVASAAQQTSANVQTVAAATEELSISIREIAGQVAQSSRIADQAVAGAQRTNTTVQELAGTAERIGNVVQLIHNIASQTNLLALNATIEAARAGEAGKGFAVVATEVKELASQTAKATEEIGTQIASVQQATQHTVAAIQEIARTITEMSQISVGIAAAMEEQGAATAEIARSVQEAARGTEQVTGNIEDVRHGAGETGAAASQVLGAAQELARHSESLSREVTDFLTGVKAA</sequence>
<dbReference type="Gene3D" id="1.10.8.500">
    <property type="entry name" value="HAMP domain in histidine kinase"/>
    <property type="match status" value="1"/>
</dbReference>
<evidence type="ECO:0000256" key="9">
    <source>
        <dbReference type="PROSITE-ProRule" id="PRU00284"/>
    </source>
</evidence>
<proteinExistence type="inferred from homology"/>
<keyword evidence="15" id="KW-1185">Reference proteome</keyword>
<dbReference type="GO" id="GO:0006935">
    <property type="term" value="P:chemotaxis"/>
    <property type="evidence" value="ECO:0007669"/>
    <property type="project" value="InterPro"/>
</dbReference>
<dbReference type="Pfam" id="PF00015">
    <property type="entry name" value="MCPsignal"/>
    <property type="match status" value="1"/>
</dbReference>
<feature type="domain" description="T-SNARE coiled-coil homology" evidence="12">
    <location>
        <begin position="453"/>
        <end position="515"/>
    </location>
</feature>
<dbReference type="SUPFAM" id="SSF58104">
    <property type="entry name" value="Methyl-accepting chemotaxis protein (MCP) signaling domain"/>
    <property type="match status" value="1"/>
</dbReference>
<dbReference type="PROSITE" id="PS50192">
    <property type="entry name" value="T_SNARE"/>
    <property type="match status" value="1"/>
</dbReference>
<keyword evidence="7 9" id="KW-0807">Transducer</keyword>
<evidence type="ECO:0000256" key="4">
    <source>
        <dbReference type="ARBA" id="ARBA00022692"/>
    </source>
</evidence>
<dbReference type="GO" id="GO:0005886">
    <property type="term" value="C:plasma membrane"/>
    <property type="evidence" value="ECO:0007669"/>
    <property type="project" value="UniProtKB-SubCell"/>
</dbReference>
<dbReference type="SMART" id="SM00283">
    <property type="entry name" value="MA"/>
    <property type="match status" value="1"/>
</dbReference>
<dbReference type="InterPro" id="IPR004090">
    <property type="entry name" value="Chemotax_Me-accpt_rcpt"/>
</dbReference>
<keyword evidence="5 10" id="KW-1133">Transmembrane helix</keyword>
<dbReference type="CDD" id="cd06225">
    <property type="entry name" value="HAMP"/>
    <property type="match status" value="1"/>
</dbReference>
<keyword evidence="2" id="KW-1003">Cell membrane</keyword>
<dbReference type="InterPro" id="IPR003660">
    <property type="entry name" value="HAMP_dom"/>
</dbReference>
<dbReference type="GO" id="GO:0007165">
    <property type="term" value="P:signal transduction"/>
    <property type="evidence" value="ECO:0007669"/>
    <property type="project" value="UniProtKB-KW"/>
</dbReference>
<accession>A0A370H2K7</accession>
<evidence type="ECO:0000256" key="7">
    <source>
        <dbReference type="ARBA" id="ARBA00023224"/>
    </source>
</evidence>
<dbReference type="PROSITE" id="PS50885">
    <property type="entry name" value="HAMP"/>
    <property type="match status" value="1"/>
</dbReference>
<evidence type="ECO:0000256" key="8">
    <source>
        <dbReference type="ARBA" id="ARBA00029447"/>
    </source>
</evidence>
<name>A0A370H2K7_9HYPH</name>
<dbReference type="OrthoDB" id="8482111at2"/>
<keyword evidence="6 10" id="KW-0472">Membrane</keyword>
<dbReference type="PANTHER" id="PTHR32089:SF112">
    <property type="entry name" value="LYSOZYME-LIKE PROTEIN-RELATED"/>
    <property type="match status" value="1"/>
</dbReference>
<dbReference type="InterPro" id="IPR004089">
    <property type="entry name" value="MCPsignal_dom"/>
</dbReference>
<feature type="domain" description="HAMP" evidence="13">
    <location>
        <begin position="208"/>
        <end position="261"/>
    </location>
</feature>
<comment type="caution">
    <text evidence="14">The sequence shown here is derived from an EMBL/GenBank/DDBJ whole genome shotgun (WGS) entry which is preliminary data.</text>
</comment>
<dbReference type="PANTHER" id="PTHR32089">
    <property type="entry name" value="METHYL-ACCEPTING CHEMOTAXIS PROTEIN MCPB"/>
    <property type="match status" value="1"/>
</dbReference>
<dbReference type="Pfam" id="PF17200">
    <property type="entry name" value="sCache_2"/>
    <property type="match status" value="1"/>
</dbReference>
<dbReference type="PROSITE" id="PS50111">
    <property type="entry name" value="CHEMOTAXIS_TRANSDUC_2"/>
    <property type="match status" value="1"/>
</dbReference>
<comment type="subcellular location">
    <subcellularLocation>
        <location evidence="1">Cell inner membrane</location>
        <topology evidence="1">Multi-pass membrane protein</topology>
    </subcellularLocation>
</comment>
<feature type="transmembrane region" description="Helical" evidence="10">
    <location>
        <begin position="188"/>
        <end position="207"/>
    </location>
</feature>
<keyword evidence="3" id="KW-0997">Cell inner membrane</keyword>
<dbReference type="EMBL" id="QQBB01000022">
    <property type="protein sequence ID" value="RDI50397.1"/>
    <property type="molecule type" value="Genomic_DNA"/>
</dbReference>
<evidence type="ECO:0000256" key="10">
    <source>
        <dbReference type="SAM" id="Phobius"/>
    </source>
</evidence>
<evidence type="ECO:0000313" key="15">
    <source>
        <dbReference type="Proteomes" id="UP000254925"/>
    </source>
</evidence>
<evidence type="ECO:0000313" key="14">
    <source>
        <dbReference type="EMBL" id="RDI50397.1"/>
    </source>
</evidence>
<comment type="similarity">
    <text evidence="8">Belongs to the methyl-accepting chemotaxis (MCP) protein family.</text>
</comment>
<reference evidence="14 15" key="1">
    <citation type="submission" date="2018-07" db="EMBL/GenBank/DDBJ databases">
        <title>Genomic Encyclopedia of Type Strains, Phase IV (KMG-IV): sequencing the most valuable type-strain genomes for metagenomic binning, comparative biology and taxonomic classification.</title>
        <authorList>
            <person name="Goeker M."/>
        </authorList>
    </citation>
    <scope>NUCLEOTIDE SEQUENCE [LARGE SCALE GENOMIC DNA]</scope>
    <source>
        <strain evidence="14 15">DSM 14364</strain>
    </source>
</reference>
<dbReference type="GO" id="GO:0004888">
    <property type="term" value="F:transmembrane signaling receptor activity"/>
    <property type="evidence" value="ECO:0007669"/>
    <property type="project" value="InterPro"/>
</dbReference>
<protein>
    <submittedName>
        <fullName evidence="14">Methyl-accepting chemotaxis sensory transducer with Cache sensor</fullName>
    </submittedName>
</protein>
<keyword evidence="4 10" id="KW-0812">Transmembrane</keyword>
<dbReference type="InterPro" id="IPR000727">
    <property type="entry name" value="T_SNARE_dom"/>
</dbReference>
<dbReference type="SMART" id="SM00304">
    <property type="entry name" value="HAMP"/>
    <property type="match status" value="1"/>
</dbReference>
<dbReference type="Pfam" id="PF00672">
    <property type="entry name" value="HAMP"/>
    <property type="match status" value="1"/>
</dbReference>
<dbReference type="SMART" id="SM01049">
    <property type="entry name" value="Cache_2"/>
    <property type="match status" value="1"/>
</dbReference>
<dbReference type="Proteomes" id="UP000254925">
    <property type="component" value="Unassembled WGS sequence"/>
</dbReference>